<organism evidence="1 2">
    <name type="scientific">Candidatus Aeolococcus gillhamiae</name>
    <dbReference type="NCBI Taxonomy" id="3127015"/>
    <lineage>
        <taxon>Bacteria</taxon>
        <taxon>Bacillati</taxon>
        <taxon>Candidatus Dormiibacterota</taxon>
        <taxon>Candidatus Dormibacteria</taxon>
        <taxon>Candidatus Aeolococcales</taxon>
        <taxon>Candidatus Aeolococcaceae</taxon>
        <taxon>Candidatus Aeolococcus</taxon>
    </lineage>
</organism>
<reference evidence="1 2" key="1">
    <citation type="submission" date="2020-10" db="EMBL/GenBank/DDBJ databases">
        <title>Ca. Dormibacterota MAGs.</title>
        <authorList>
            <person name="Montgomery K."/>
        </authorList>
    </citation>
    <scope>NUCLEOTIDE SEQUENCE [LARGE SCALE GENOMIC DNA]</scope>
    <source>
        <strain evidence="1">SC8812_S17_18</strain>
    </source>
</reference>
<dbReference type="Proteomes" id="UP000606991">
    <property type="component" value="Unassembled WGS sequence"/>
</dbReference>
<name>A0A934JWC4_9BACT</name>
<dbReference type="RefSeq" id="WP_337310247.1">
    <property type="nucleotide sequence ID" value="NZ_JAEKNS010000059.1"/>
</dbReference>
<protein>
    <submittedName>
        <fullName evidence="1">Uncharacterized protein</fullName>
    </submittedName>
</protein>
<accession>A0A934JWC4</accession>
<sequence length="189" mass="19648">MRGVGSRGDGRTVLVISEDIELAVALRDRLDRGYVTVCDARTAEADAAVRGCHPWPWMVVGDGAGLARAAVELLGRHPTLLLWRGAPPPGLPAHTRQLQRFSELAAAAESALGAEVGGIRLAPGAGVTMPDGRHHAGAALEALVASHPRPLFAAAHHFRTVDATLDAHAVALHVTRTAAGGARLDTRAA</sequence>
<evidence type="ECO:0000313" key="1">
    <source>
        <dbReference type="EMBL" id="MBJ7594235.1"/>
    </source>
</evidence>
<dbReference type="AlphaFoldDB" id="A0A934JWC4"/>
<proteinExistence type="predicted"/>
<dbReference type="EMBL" id="JAEKNS010000059">
    <property type="protein sequence ID" value="MBJ7594235.1"/>
    <property type="molecule type" value="Genomic_DNA"/>
</dbReference>
<evidence type="ECO:0000313" key="2">
    <source>
        <dbReference type="Proteomes" id="UP000606991"/>
    </source>
</evidence>
<gene>
    <name evidence="1" type="ORF">JF886_05110</name>
</gene>
<comment type="caution">
    <text evidence="1">The sequence shown here is derived from an EMBL/GenBank/DDBJ whole genome shotgun (WGS) entry which is preliminary data.</text>
</comment>